<evidence type="ECO:0000256" key="1">
    <source>
        <dbReference type="SAM" id="SignalP"/>
    </source>
</evidence>
<protein>
    <recommendedName>
        <fullName evidence="4">Transglycosylase SLT domain-containing protein</fullName>
    </recommendedName>
</protein>
<proteinExistence type="predicted"/>
<feature type="chain" id="PRO_5022886960" description="Transglycosylase SLT domain-containing protein" evidence="1">
    <location>
        <begin position="23"/>
        <end position="127"/>
    </location>
</feature>
<comment type="caution">
    <text evidence="2">The sequence shown here is derived from an EMBL/GenBank/DDBJ whole genome shotgun (WGS) entry which is preliminary data.</text>
</comment>
<keyword evidence="1" id="KW-0732">Signal</keyword>
<evidence type="ECO:0008006" key="4">
    <source>
        <dbReference type="Google" id="ProtNLM"/>
    </source>
</evidence>
<gene>
    <name evidence="2" type="ORF">Pla22_49450</name>
</gene>
<keyword evidence="3" id="KW-1185">Reference proteome</keyword>
<feature type="signal peptide" evidence="1">
    <location>
        <begin position="1"/>
        <end position="22"/>
    </location>
</feature>
<dbReference type="Proteomes" id="UP000316598">
    <property type="component" value="Unassembled WGS sequence"/>
</dbReference>
<accession>A0A5C5WG47</accession>
<sequence precursor="true">MMMFRIWLSLGLLIVCVGQCHAQITASQVSSGTGSRSATLEEQLVNRLRASAEDQRNYLKYVVKQVELGKIDVKLVVGIERYALRRNPSLPFPFFERAFRYEASRRGLTVPPVRQFATAGASGGIRR</sequence>
<organism evidence="2 3">
    <name type="scientific">Rubripirellula amarantea</name>
    <dbReference type="NCBI Taxonomy" id="2527999"/>
    <lineage>
        <taxon>Bacteria</taxon>
        <taxon>Pseudomonadati</taxon>
        <taxon>Planctomycetota</taxon>
        <taxon>Planctomycetia</taxon>
        <taxon>Pirellulales</taxon>
        <taxon>Pirellulaceae</taxon>
        <taxon>Rubripirellula</taxon>
    </lineage>
</organism>
<reference evidence="2 3" key="1">
    <citation type="submission" date="2019-02" db="EMBL/GenBank/DDBJ databases">
        <title>Deep-cultivation of Planctomycetes and their phenomic and genomic characterization uncovers novel biology.</title>
        <authorList>
            <person name="Wiegand S."/>
            <person name="Jogler M."/>
            <person name="Boedeker C."/>
            <person name="Pinto D."/>
            <person name="Vollmers J."/>
            <person name="Rivas-Marin E."/>
            <person name="Kohn T."/>
            <person name="Peeters S.H."/>
            <person name="Heuer A."/>
            <person name="Rast P."/>
            <person name="Oberbeckmann S."/>
            <person name="Bunk B."/>
            <person name="Jeske O."/>
            <person name="Meyerdierks A."/>
            <person name="Storesund J.E."/>
            <person name="Kallscheuer N."/>
            <person name="Luecker S."/>
            <person name="Lage O.M."/>
            <person name="Pohl T."/>
            <person name="Merkel B.J."/>
            <person name="Hornburger P."/>
            <person name="Mueller R.-W."/>
            <person name="Bruemmer F."/>
            <person name="Labrenz M."/>
            <person name="Spormann A.M."/>
            <person name="Op Den Camp H."/>
            <person name="Overmann J."/>
            <person name="Amann R."/>
            <person name="Jetten M.S.M."/>
            <person name="Mascher T."/>
            <person name="Medema M.H."/>
            <person name="Devos D.P."/>
            <person name="Kaster A.-K."/>
            <person name="Ovreas L."/>
            <person name="Rohde M."/>
            <person name="Galperin M.Y."/>
            <person name="Jogler C."/>
        </authorList>
    </citation>
    <scope>NUCLEOTIDE SEQUENCE [LARGE SCALE GENOMIC DNA]</scope>
    <source>
        <strain evidence="2 3">Pla22</strain>
    </source>
</reference>
<name>A0A5C5WG47_9BACT</name>
<dbReference type="AlphaFoldDB" id="A0A5C5WG47"/>
<evidence type="ECO:0000313" key="3">
    <source>
        <dbReference type="Proteomes" id="UP000316598"/>
    </source>
</evidence>
<dbReference type="EMBL" id="SJPI01000003">
    <property type="protein sequence ID" value="TWT49744.1"/>
    <property type="molecule type" value="Genomic_DNA"/>
</dbReference>
<evidence type="ECO:0000313" key="2">
    <source>
        <dbReference type="EMBL" id="TWT49744.1"/>
    </source>
</evidence>